<dbReference type="InterPro" id="IPR007712">
    <property type="entry name" value="RelE/ParE_toxin"/>
</dbReference>
<keyword evidence="3" id="KW-1185">Reference proteome</keyword>
<organism evidence="2 3">
    <name type="scientific">Gluconacetobacter entanii</name>
    <dbReference type="NCBI Taxonomy" id="108528"/>
    <lineage>
        <taxon>Bacteria</taxon>
        <taxon>Pseudomonadati</taxon>
        <taxon>Pseudomonadota</taxon>
        <taxon>Alphaproteobacteria</taxon>
        <taxon>Acetobacterales</taxon>
        <taxon>Acetobacteraceae</taxon>
        <taxon>Gluconacetobacter</taxon>
    </lineage>
</organism>
<protein>
    <submittedName>
        <fullName evidence="2">Type II toxin-antitoxin system RelE/ParE family toxin</fullName>
    </submittedName>
</protein>
<sequence length="81" mass="9541">MIYEAAALKDLKGLPKDDAKRIMDAIQQVADLHPQRQSFMTEMQGMPDYWRVRKGIWRAIYRQTETTIEVVAVNKRGEIYR</sequence>
<gene>
    <name evidence="2" type="ORF">NO263_00395</name>
</gene>
<comment type="caution">
    <text evidence="2">The sequence shown here is derived from an EMBL/GenBank/DDBJ whole genome shotgun (WGS) entry which is preliminary data.</text>
</comment>
<reference evidence="2 3" key="1">
    <citation type="submission" date="2022-07" db="EMBL/GenBank/DDBJ databases">
        <title>Genome stability of Gluconacetobacter entanii AV429.</title>
        <authorList>
            <person name="Trcek J."/>
            <person name="Cepec E."/>
        </authorList>
    </citation>
    <scope>NUCLEOTIDE SEQUENCE [LARGE SCALE GENOMIC DNA]</scope>
    <source>
        <strain evidence="2 3">AV429_2022</strain>
    </source>
</reference>
<name>A0ABT3K0X8_9PROT</name>
<proteinExistence type="predicted"/>
<evidence type="ECO:0000256" key="1">
    <source>
        <dbReference type="ARBA" id="ARBA00022649"/>
    </source>
</evidence>
<dbReference type="SUPFAM" id="SSF143011">
    <property type="entry name" value="RelE-like"/>
    <property type="match status" value="1"/>
</dbReference>
<dbReference type="RefSeq" id="WP_171791200.1">
    <property type="nucleotide sequence ID" value="NZ_JABJWD010000073.1"/>
</dbReference>
<accession>A0ABT3K0X8</accession>
<keyword evidence="1" id="KW-1277">Toxin-antitoxin system</keyword>
<dbReference type="InterPro" id="IPR035093">
    <property type="entry name" value="RelE/ParE_toxin_dom_sf"/>
</dbReference>
<dbReference type="EMBL" id="JANGSQ010000044">
    <property type="protein sequence ID" value="MCW4589064.1"/>
    <property type="molecule type" value="Genomic_DNA"/>
</dbReference>
<dbReference type="Proteomes" id="UP001526337">
    <property type="component" value="Unassembled WGS sequence"/>
</dbReference>
<dbReference type="Pfam" id="PF05016">
    <property type="entry name" value="ParE_toxin"/>
    <property type="match status" value="1"/>
</dbReference>
<evidence type="ECO:0000313" key="3">
    <source>
        <dbReference type="Proteomes" id="UP001526337"/>
    </source>
</evidence>
<dbReference type="Gene3D" id="3.30.2310.20">
    <property type="entry name" value="RelE-like"/>
    <property type="match status" value="1"/>
</dbReference>
<evidence type="ECO:0000313" key="2">
    <source>
        <dbReference type="EMBL" id="MCW4589064.1"/>
    </source>
</evidence>